<comment type="caution">
    <text evidence="2">The sequence shown here is derived from an EMBL/GenBank/DDBJ whole genome shotgun (WGS) entry which is preliminary data.</text>
</comment>
<feature type="compositionally biased region" description="Pro residues" evidence="1">
    <location>
        <begin position="41"/>
        <end position="56"/>
    </location>
</feature>
<feature type="region of interest" description="Disordered" evidence="1">
    <location>
        <begin position="102"/>
        <end position="121"/>
    </location>
</feature>
<feature type="compositionally biased region" description="Low complexity" evidence="1">
    <location>
        <begin position="71"/>
        <end position="81"/>
    </location>
</feature>
<accession>A0A835VP37</accession>
<dbReference type="AlphaFoldDB" id="A0A835VP37"/>
<feature type="region of interest" description="Disordered" evidence="1">
    <location>
        <begin position="1"/>
        <end position="97"/>
    </location>
</feature>
<evidence type="ECO:0000313" key="3">
    <source>
        <dbReference type="Proteomes" id="UP000650467"/>
    </source>
</evidence>
<dbReference type="EMBL" id="JAEHOC010000104">
    <property type="protein sequence ID" value="KAG2422500.1"/>
    <property type="molecule type" value="Genomic_DNA"/>
</dbReference>
<reference evidence="2" key="1">
    <citation type="journal article" date="2020" name="bioRxiv">
        <title>Comparative genomics of Chlamydomonas.</title>
        <authorList>
            <person name="Craig R.J."/>
            <person name="Hasan A.R."/>
            <person name="Ness R.W."/>
            <person name="Keightley P.D."/>
        </authorList>
    </citation>
    <scope>NUCLEOTIDE SEQUENCE</scope>
    <source>
        <strain evidence="2">SAG 7.73</strain>
    </source>
</reference>
<dbReference type="OrthoDB" id="551102at2759"/>
<sequence length="422" mass="42108">MAVRPVVAPGPSSTPFSPAIPPSHPTTTFVLGDFLARAPLADPPSVPTPPPIPAPTTTPATGNAWLDRARAAALQSRQAQQGVGKQAPQAQRPQTRLPQAELPQQLSQGSDEAEDVASFASGDEDCAWSSASHSICSSSGGSSTPGATTCTALGSLSPTASLLASPANPGSPLPSPSLAKQLAQGLNEKTVTLSTGFGAPAATLDQAIDVSSSPATSIAAIRNLICSGQLAWLAPVATELQHVMTAAAGGGQVLFCTLTSGADGSTMPPGDAADPIVAVQPVFELSVTPVGLSGCGTADLSQALGVKVVRDPRTLACYNPEDCFGPGCSLVSFEVVLPAAGAHVSGLKGAAAQPVVAQGVPIRRSQILAAAGVATGSEEAAAATAAALPSTQCQLTARAQSFQSESDDELALELARLCGCNC</sequence>
<evidence type="ECO:0000256" key="1">
    <source>
        <dbReference type="SAM" id="MobiDB-lite"/>
    </source>
</evidence>
<keyword evidence="3" id="KW-1185">Reference proteome</keyword>
<feature type="compositionally biased region" description="Polar residues" evidence="1">
    <location>
        <begin position="88"/>
        <end position="97"/>
    </location>
</feature>
<name>A0A835VP37_CHLIN</name>
<proteinExistence type="predicted"/>
<organism evidence="2 3">
    <name type="scientific">Chlamydomonas incerta</name>
    <dbReference type="NCBI Taxonomy" id="51695"/>
    <lineage>
        <taxon>Eukaryota</taxon>
        <taxon>Viridiplantae</taxon>
        <taxon>Chlorophyta</taxon>
        <taxon>core chlorophytes</taxon>
        <taxon>Chlorophyceae</taxon>
        <taxon>CS clade</taxon>
        <taxon>Chlamydomonadales</taxon>
        <taxon>Chlamydomonadaceae</taxon>
        <taxon>Chlamydomonas</taxon>
    </lineage>
</organism>
<gene>
    <name evidence="2" type="ORF">HXX76_015969</name>
</gene>
<dbReference type="Proteomes" id="UP000650467">
    <property type="component" value="Unassembled WGS sequence"/>
</dbReference>
<protein>
    <submittedName>
        <fullName evidence="2">Uncharacterized protein</fullName>
    </submittedName>
</protein>
<evidence type="ECO:0000313" key="2">
    <source>
        <dbReference type="EMBL" id="KAG2422500.1"/>
    </source>
</evidence>